<dbReference type="RefSeq" id="WP_109405698.1">
    <property type="nucleotide sequence ID" value="NZ_QFFG01000006.1"/>
</dbReference>
<comment type="caution">
    <text evidence="3">The sequence shown here is derived from an EMBL/GenBank/DDBJ whole genome shotgun (WGS) entry which is preliminary data.</text>
</comment>
<proteinExistence type="predicted"/>
<dbReference type="EMBL" id="QFFG01000006">
    <property type="protein sequence ID" value="PWG04328.1"/>
    <property type="molecule type" value="Genomic_DNA"/>
</dbReference>
<evidence type="ECO:0000256" key="2">
    <source>
        <dbReference type="SAM" id="SignalP"/>
    </source>
</evidence>
<keyword evidence="4" id="KW-1185">Reference proteome</keyword>
<dbReference type="Proteomes" id="UP000245670">
    <property type="component" value="Unassembled WGS sequence"/>
</dbReference>
<evidence type="ECO:0000256" key="1">
    <source>
        <dbReference type="SAM" id="MobiDB-lite"/>
    </source>
</evidence>
<sequence length="659" mass="76112">MKKYIKCTFLLLLIIFTNSCNFEKLKTLEDDFIVTITPEPVTNKKKLVVVNYEDDGQVPDNLKIEFSGTYSDFIYRSDGVKDFKFDDNELSIGLGLNSGIKPSASNPIELTAKISAPGFQEEEFNFTLNSQTISSEVFKLKSLSYIPVGKVETKLSTNLVGGKVSQDIVVKTDGFEDIVDVDELVIPKATEFFDENGESTNVSEIEIQMDSYEPDTDSDTHAYDAHPSDEDLFEDGDDSNISFKGSNKKNNSKKELEIKNKLISKNINNAYWHRYAARFTRIISRNGVSMRFRRLFINIPLYRIERRGRRKVAVKTVNPSTGKNFKNGEEAWVVKAYPKRRGSGYWYFIKKATIQVNRRGYASIPTVIYDNRAMVTAYIFVPPTTISCDKFEFKYAGVPVKNLALRATNKFTEEKVSFSFKNFWQSTFKSRPEESFDGTINSQIIYDGAKYEFNLLGQNEKFIEDIITFRKRVRENFNNNDTDKLKRNLGHLRYLYREYYRFRKFTRSDNDYLISYPNFNWTTGHTTISFTNQCDVVTEISNLTNYQGNSQVKKSDIKFQVECAKRKLALKNNGIYYRLKDAPFYLPNTSTINISLFGFTDNEGKFVNKVPVLEDNKEYIFYVYWGGRKETEPILGSKINAFNPNFDFSTLCDYIDSQI</sequence>
<gene>
    <name evidence="3" type="ORF">DIS07_13040</name>
</gene>
<feature type="compositionally biased region" description="Basic and acidic residues" evidence="1">
    <location>
        <begin position="218"/>
        <end position="229"/>
    </location>
</feature>
<keyword evidence="2" id="KW-0732">Signal</keyword>
<feature type="signal peptide" evidence="2">
    <location>
        <begin position="1"/>
        <end position="22"/>
    </location>
</feature>
<accession>A0A2U2J7L5</accession>
<evidence type="ECO:0000313" key="3">
    <source>
        <dbReference type="EMBL" id="PWG04328.1"/>
    </source>
</evidence>
<name>A0A2U2J7L5_9FLAO</name>
<organism evidence="3 4">
    <name type="scientific">Polaribacter aquimarinus</name>
    <dbReference type="NCBI Taxonomy" id="2100726"/>
    <lineage>
        <taxon>Bacteria</taxon>
        <taxon>Pseudomonadati</taxon>
        <taxon>Bacteroidota</taxon>
        <taxon>Flavobacteriia</taxon>
        <taxon>Flavobacteriales</taxon>
        <taxon>Flavobacteriaceae</taxon>
    </lineage>
</organism>
<dbReference type="OrthoDB" id="973569at2"/>
<protein>
    <submittedName>
        <fullName evidence="3">Uncharacterized protein</fullName>
    </submittedName>
</protein>
<feature type="region of interest" description="Disordered" evidence="1">
    <location>
        <begin position="213"/>
        <end position="250"/>
    </location>
</feature>
<feature type="chain" id="PRO_5015737237" evidence="2">
    <location>
        <begin position="23"/>
        <end position="659"/>
    </location>
</feature>
<dbReference type="AlphaFoldDB" id="A0A2U2J7L5"/>
<reference evidence="3 4" key="1">
    <citation type="submission" date="2018-05" db="EMBL/GenBank/DDBJ databases">
        <title>Polaribacter aquimarinus sp. nov., isolated from sediment in a sediment of sea.</title>
        <authorList>
            <person name="Lu D."/>
        </authorList>
    </citation>
    <scope>NUCLEOTIDE SEQUENCE [LARGE SCALE GENOMIC DNA]</scope>
    <source>
        <strain evidence="3 4">ZY113</strain>
    </source>
</reference>
<evidence type="ECO:0000313" key="4">
    <source>
        <dbReference type="Proteomes" id="UP000245670"/>
    </source>
</evidence>